<dbReference type="InterPro" id="IPR036890">
    <property type="entry name" value="HATPase_C_sf"/>
</dbReference>
<dbReference type="PANTHER" id="PTHR32387">
    <property type="entry name" value="WU:FJ29H11"/>
    <property type="match status" value="1"/>
</dbReference>
<dbReference type="EMBL" id="SNRY01003344">
    <property type="protein sequence ID" value="KAA6321326.1"/>
    <property type="molecule type" value="Genomic_DNA"/>
</dbReference>
<feature type="domain" description="Sacsin/Nov" evidence="1">
    <location>
        <begin position="14"/>
        <end position="104"/>
    </location>
</feature>
<gene>
    <name evidence="2" type="ORF">EZS27_029013</name>
</gene>
<dbReference type="InterPro" id="IPR052957">
    <property type="entry name" value="Auxin_embryo_med"/>
</dbReference>
<dbReference type="AlphaFoldDB" id="A0A5J4QHF1"/>
<proteinExistence type="predicted"/>
<dbReference type="InterPro" id="IPR058210">
    <property type="entry name" value="SACS/Nov_dom"/>
</dbReference>
<dbReference type="PANTHER" id="PTHR32387:SF0">
    <property type="entry name" value="PROTEIN NO VEIN"/>
    <property type="match status" value="1"/>
</dbReference>
<comment type="caution">
    <text evidence="2">The sequence shown here is derived from an EMBL/GenBank/DDBJ whole genome shotgun (WGS) entry which is preliminary data.</text>
</comment>
<name>A0A5J4QHF1_9ZZZZ</name>
<dbReference type="NCBIfam" id="NF047352">
    <property type="entry name" value="P_loop_sacsin"/>
    <property type="match status" value="1"/>
</dbReference>
<sequence length="811" mass="93258">MVASLLDTVSSDIYSESQRFVFELIQNADDAAKDSNNIVHFDFLPNSLIVSHNGKPFDENDIISLTGAGASTKKTDPTKTGYKGIGFKSVFGKSERVTIISDGYQFRFDKLAHKGKFPWQIIPIWTELKDLPSEVHYCLSKNSYKVSTIIEIKNPSTLLNDLNELLNNGQILLFLRRVSKISVSNNGMIISSIEKKIINQNTSFNEITLYKDDKEISSWITKIFEKIPISYETKQALKQDEKTPEKLKEAEFTEISFAARIEEGKIKYLKEEESLIFTYLPTKCSEFKLPFLVNGSFLTNAAREGLHEDRIWNQWLFKLVAEKIIDWLEILATGKFKFHTLQLLPIKFNSGYNPLKNSFNQSLEKSAKEKAFVLSRTGKLKKTSEIIIDETGLSELDFISPDTVIDYINQKENKKFGADSFINVQLLRIEKLRSFGATYFNIANLETFFISQSFTSRHKISENFDLIRYFKEKSEYDKQGIWFQTLKTLPFIYDEEGILRNPTNGICFPTGVVSTELGSIPIIHPEVFDRIEKDKSVYVWIKSLGVKEPSQVAFVTNVIIPSLKKEDFITVSNFLQITNYLFRLFKENLLDEEMLESLRELKLKTKNSNIIFQEAQHCYLSNKYQPQLEIEGIIADVLYLSEEYLSTNGNELEWNLFFKAIKVKDRIEVDVINNNNSLPTLRNLTSQIWVDECFQKARSFGGFGFGDHNIIREIKIPSFLNIISANYDYCKLFWKNLIGNGIKLSDIITPVRYCYGVGAGHNGYGCDVNNYFPWFIKNRICIPTTTKEILSSKDVLVNDKDIKLMIIRCCT</sequence>
<dbReference type="SUPFAM" id="SSF55874">
    <property type="entry name" value="ATPase domain of HSP90 chaperone/DNA topoisomerase II/histidine kinase"/>
    <property type="match status" value="1"/>
</dbReference>
<evidence type="ECO:0000259" key="1">
    <source>
        <dbReference type="Pfam" id="PF25794"/>
    </source>
</evidence>
<dbReference type="Pfam" id="PF25794">
    <property type="entry name" value="SACS"/>
    <property type="match status" value="1"/>
</dbReference>
<accession>A0A5J4QHF1</accession>
<protein>
    <recommendedName>
        <fullName evidence="1">Sacsin/Nov domain-containing protein</fullName>
    </recommendedName>
</protein>
<dbReference type="Gene3D" id="3.30.565.10">
    <property type="entry name" value="Histidine kinase-like ATPase, C-terminal domain"/>
    <property type="match status" value="1"/>
</dbReference>
<evidence type="ECO:0000313" key="2">
    <source>
        <dbReference type="EMBL" id="KAA6321326.1"/>
    </source>
</evidence>
<reference evidence="2" key="1">
    <citation type="submission" date="2019-03" db="EMBL/GenBank/DDBJ databases">
        <title>Single cell metagenomics reveals metabolic interactions within the superorganism composed of flagellate Streblomastix strix and complex community of Bacteroidetes bacteria on its surface.</title>
        <authorList>
            <person name="Treitli S.C."/>
            <person name="Kolisko M."/>
            <person name="Husnik F."/>
            <person name="Keeling P."/>
            <person name="Hampl V."/>
        </authorList>
    </citation>
    <scope>NUCLEOTIDE SEQUENCE</scope>
    <source>
        <strain evidence="2">STM</strain>
    </source>
</reference>
<organism evidence="2">
    <name type="scientific">termite gut metagenome</name>
    <dbReference type="NCBI Taxonomy" id="433724"/>
    <lineage>
        <taxon>unclassified sequences</taxon>
        <taxon>metagenomes</taxon>
        <taxon>organismal metagenomes</taxon>
    </lineage>
</organism>